<feature type="transmembrane region" description="Helical" evidence="1">
    <location>
        <begin position="79"/>
        <end position="98"/>
    </location>
</feature>
<feature type="transmembrane region" description="Helical" evidence="1">
    <location>
        <begin position="209"/>
        <end position="230"/>
    </location>
</feature>
<keyword evidence="1" id="KW-0812">Transmembrane</keyword>
<proteinExistence type="predicted"/>
<name>A0A411PFW9_9GAMM</name>
<dbReference type="Proteomes" id="UP000291106">
    <property type="component" value="Chromosome"/>
</dbReference>
<dbReference type="RefSeq" id="WP_130598664.1">
    <property type="nucleotide sequence ID" value="NZ_CP036200.1"/>
</dbReference>
<dbReference type="KEGG" id="smai:EXU30_07085"/>
<evidence type="ECO:0000313" key="3">
    <source>
        <dbReference type="Proteomes" id="UP000291106"/>
    </source>
</evidence>
<evidence type="ECO:0000256" key="1">
    <source>
        <dbReference type="SAM" id="Phobius"/>
    </source>
</evidence>
<dbReference type="AlphaFoldDB" id="A0A411PFW9"/>
<keyword evidence="3" id="KW-1185">Reference proteome</keyword>
<dbReference type="OrthoDB" id="6256748at2"/>
<organism evidence="2 3">
    <name type="scientific">Shewanella maritima</name>
    <dbReference type="NCBI Taxonomy" id="2520507"/>
    <lineage>
        <taxon>Bacteria</taxon>
        <taxon>Pseudomonadati</taxon>
        <taxon>Pseudomonadota</taxon>
        <taxon>Gammaproteobacteria</taxon>
        <taxon>Alteromonadales</taxon>
        <taxon>Shewanellaceae</taxon>
        <taxon>Shewanella</taxon>
    </lineage>
</organism>
<reference evidence="2 3" key="1">
    <citation type="submission" date="2019-02" db="EMBL/GenBank/DDBJ databases">
        <title>Shewanella sp. D4-2 isolated from Dokdo Island.</title>
        <authorList>
            <person name="Baek K."/>
        </authorList>
    </citation>
    <scope>NUCLEOTIDE SEQUENCE [LARGE SCALE GENOMIC DNA]</scope>
    <source>
        <strain evidence="2 3">D4-2</strain>
    </source>
</reference>
<keyword evidence="1" id="KW-1133">Transmembrane helix</keyword>
<accession>A0A411PFW9</accession>
<sequence>MKQESGVGNADAVALDDKRWFFDFRIKGMSKFNDNSVVKLAVTRLFYPLPLISSLLILIVMLGIAAAPLSIADDELARTFALANFALVPIYFIVRWVLIRLHYGSKLAQQCIVSRDKLILPGSAIINKPKGEYVIEREHIKRAKVIYKSRHARAFGVRNHIVGIEFILQSGEKVYLDALYFPLKQLFYMLLFFDYPVRTAHGQYSFKSLLAIVFTAFPVLASMVICAAVVESFL</sequence>
<gene>
    <name evidence="2" type="ORF">EXU30_07085</name>
</gene>
<evidence type="ECO:0000313" key="2">
    <source>
        <dbReference type="EMBL" id="QBF82487.1"/>
    </source>
</evidence>
<feature type="transmembrane region" description="Helical" evidence="1">
    <location>
        <begin position="45"/>
        <end position="67"/>
    </location>
</feature>
<protein>
    <submittedName>
        <fullName evidence="2">Uncharacterized protein</fullName>
    </submittedName>
</protein>
<dbReference type="EMBL" id="CP036200">
    <property type="protein sequence ID" value="QBF82487.1"/>
    <property type="molecule type" value="Genomic_DNA"/>
</dbReference>
<keyword evidence="1" id="KW-0472">Membrane</keyword>